<evidence type="ECO:0000256" key="1">
    <source>
        <dbReference type="ARBA" id="ARBA00006854"/>
    </source>
</evidence>
<dbReference type="FunCoup" id="D8S8C8">
    <property type="interactions" value="2324"/>
</dbReference>
<dbReference type="InParanoid" id="D8S8C8"/>
<dbReference type="InterPro" id="IPR016024">
    <property type="entry name" value="ARM-type_fold"/>
</dbReference>
<dbReference type="STRING" id="88036.D8S8C8"/>
<evidence type="ECO:0000313" key="5">
    <source>
        <dbReference type="Proteomes" id="UP000001514"/>
    </source>
</evidence>
<proteinExistence type="inferred from homology"/>
<dbReference type="AlphaFoldDB" id="D8S8C8"/>
<evidence type="ECO:0000313" key="4">
    <source>
        <dbReference type="EMBL" id="EFJ19504.1"/>
    </source>
</evidence>
<accession>D8S8C8</accession>
<dbReference type="PROSITE" id="PS51271">
    <property type="entry name" value="WAPL"/>
    <property type="match status" value="1"/>
</dbReference>
<feature type="compositionally biased region" description="Basic residues" evidence="2">
    <location>
        <begin position="1"/>
        <end position="11"/>
    </location>
</feature>
<name>D8S8C8_SELML</name>
<protein>
    <recommendedName>
        <fullName evidence="3">WAPL domain-containing protein</fullName>
    </recommendedName>
</protein>
<dbReference type="PANTHER" id="PTHR22100:SF13">
    <property type="entry name" value="WINGS APART-LIKE PROTEIN HOMOLOG"/>
    <property type="match status" value="1"/>
</dbReference>
<dbReference type="Proteomes" id="UP000001514">
    <property type="component" value="Unassembled WGS sequence"/>
</dbReference>
<dbReference type="InterPro" id="IPR039874">
    <property type="entry name" value="WAPL"/>
</dbReference>
<sequence length="883" mass="98088">MIIRTYQRRHRGSDSLRGDSSSQESFWSSSQESAWSSSQEAGFVSSQDLSNWSSLEIEENVPKKRKQQQQEESFQVEKFEGRATGAKQLNRLQRQVGLSLSRRWGFSAPPNSTLMEAQESGEMMEQVDEVNFAMDGLREGQPLQVQQASLISILSLCASLQQRRFLRSHGIAKTLVDAIVALPTGDPALSLAASAVFYVLASDGHDASVMDSDPCIRFLLKLVTSQTDTVSSSDGMNIVAKVYEKLRATKTSSDAVTTNQLTPKSLALRTLERACLSAVVLDDNSGAVTKVGGQFKERLRELGGLDVVCNVVATCLTNLMKGRTRSDHTVSLLLRCLKVMENVTFLSEENQAYLLRLKHHQNSIFLPEGFIGIVIKAIDTLQDISSQDRTAGKEVDSSLEISNTKETITCKDDAIQKQRPALKGRDASKSANQKELKLRNALQKAKIINTQRKASLTSNCQKMIQTKVSDNDRRFKFSSDTSMTTDNASDDIFSQDPYDFDEPDYDIKFQFGKPKHRHKSRVEPLHPTFENHEAGGSSARCKLEEECLLSAVKVLMNLTNDNATGCKQVGACNGIFSVASLLVSNYPRESQEEMSLDLLVTVLGMLVNLVEKDKSNRSQLAALDLKLPSHIASGNGRGILTLLCSLFLSKQGSGEAAEAREKSIIKVEDDDTVQRGQREAENMIVEAYTALLLAFLSTESDRARQAIAERLPGEGLLSLVPVLERFVAFHLSLNMISAEAHAAVQEVWMSGEIILDLLGVTPGLAFVGFKRVDYRHLKLSIWHFMYERRNLTGLGSEIDDKDFSGRLILMVAALNRKVFVNGAVVPRREGLNREFTMVALRDNEVRLGRLGRESTLEMFALPVREFSFNCRNCSPQERKDFDV</sequence>
<keyword evidence="5" id="KW-1185">Reference proteome</keyword>
<dbReference type="SUPFAM" id="SSF48371">
    <property type="entry name" value="ARM repeat"/>
    <property type="match status" value="1"/>
</dbReference>
<dbReference type="InterPro" id="IPR022771">
    <property type="entry name" value="WAPL_C"/>
</dbReference>
<evidence type="ECO:0000259" key="3">
    <source>
        <dbReference type="PROSITE" id="PS51271"/>
    </source>
</evidence>
<dbReference type="PANTHER" id="PTHR22100">
    <property type="entry name" value="WINGS APART-LIKE PROTEIN HOMOLOG"/>
    <property type="match status" value="1"/>
</dbReference>
<organism evidence="5">
    <name type="scientific">Selaginella moellendorffii</name>
    <name type="common">Spikemoss</name>
    <dbReference type="NCBI Taxonomy" id="88036"/>
    <lineage>
        <taxon>Eukaryota</taxon>
        <taxon>Viridiplantae</taxon>
        <taxon>Streptophyta</taxon>
        <taxon>Embryophyta</taxon>
        <taxon>Tracheophyta</taxon>
        <taxon>Lycopodiopsida</taxon>
        <taxon>Selaginellales</taxon>
        <taxon>Selaginellaceae</taxon>
        <taxon>Selaginella</taxon>
    </lineage>
</organism>
<dbReference type="KEGG" id="smo:SELMODRAFT_419261"/>
<feature type="region of interest" description="Disordered" evidence="2">
    <location>
        <begin position="1"/>
        <end position="31"/>
    </location>
</feature>
<reference evidence="4 5" key="1">
    <citation type="journal article" date="2011" name="Science">
        <title>The Selaginella genome identifies genetic changes associated with the evolution of vascular plants.</title>
        <authorList>
            <person name="Banks J.A."/>
            <person name="Nishiyama T."/>
            <person name="Hasebe M."/>
            <person name="Bowman J.L."/>
            <person name="Gribskov M."/>
            <person name="dePamphilis C."/>
            <person name="Albert V.A."/>
            <person name="Aono N."/>
            <person name="Aoyama T."/>
            <person name="Ambrose B.A."/>
            <person name="Ashton N.W."/>
            <person name="Axtell M.J."/>
            <person name="Barker E."/>
            <person name="Barker M.S."/>
            <person name="Bennetzen J.L."/>
            <person name="Bonawitz N.D."/>
            <person name="Chapple C."/>
            <person name="Cheng C."/>
            <person name="Correa L.G."/>
            <person name="Dacre M."/>
            <person name="DeBarry J."/>
            <person name="Dreyer I."/>
            <person name="Elias M."/>
            <person name="Engstrom E.M."/>
            <person name="Estelle M."/>
            <person name="Feng L."/>
            <person name="Finet C."/>
            <person name="Floyd S.K."/>
            <person name="Frommer W.B."/>
            <person name="Fujita T."/>
            <person name="Gramzow L."/>
            <person name="Gutensohn M."/>
            <person name="Harholt J."/>
            <person name="Hattori M."/>
            <person name="Heyl A."/>
            <person name="Hirai T."/>
            <person name="Hiwatashi Y."/>
            <person name="Ishikawa M."/>
            <person name="Iwata M."/>
            <person name="Karol K.G."/>
            <person name="Koehler B."/>
            <person name="Kolukisaoglu U."/>
            <person name="Kubo M."/>
            <person name="Kurata T."/>
            <person name="Lalonde S."/>
            <person name="Li K."/>
            <person name="Li Y."/>
            <person name="Litt A."/>
            <person name="Lyons E."/>
            <person name="Manning G."/>
            <person name="Maruyama T."/>
            <person name="Michael T.P."/>
            <person name="Mikami K."/>
            <person name="Miyazaki S."/>
            <person name="Morinaga S."/>
            <person name="Murata T."/>
            <person name="Mueller-Roeber B."/>
            <person name="Nelson D.R."/>
            <person name="Obara M."/>
            <person name="Oguri Y."/>
            <person name="Olmstead R.G."/>
            <person name="Onodera N."/>
            <person name="Petersen B.L."/>
            <person name="Pils B."/>
            <person name="Prigge M."/>
            <person name="Rensing S.A."/>
            <person name="Riano-Pachon D.M."/>
            <person name="Roberts A.W."/>
            <person name="Sato Y."/>
            <person name="Scheller H.V."/>
            <person name="Schulz B."/>
            <person name="Schulz C."/>
            <person name="Shakirov E.V."/>
            <person name="Shibagaki N."/>
            <person name="Shinohara N."/>
            <person name="Shippen D.E."/>
            <person name="Soerensen I."/>
            <person name="Sotooka R."/>
            <person name="Sugimoto N."/>
            <person name="Sugita M."/>
            <person name="Sumikawa N."/>
            <person name="Tanurdzic M."/>
            <person name="Theissen G."/>
            <person name="Ulvskov P."/>
            <person name="Wakazuki S."/>
            <person name="Weng J.K."/>
            <person name="Willats W.W."/>
            <person name="Wipf D."/>
            <person name="Wolf P.G."/>
            <person name="Yang L."/>
            <person name="Zimmer A.D."/>
            <person name="Zhu Q."/>
            <person name="Mitros T."/>
            <person name="Hellsten U."/>
            <person name="Loque D."/>
            <person name="Otillar R."/>
            <person name="Salamov A."/>
            <person name="Schmutz J."/>
            <person name="Shapiro H."/>
            <person name="Lindquist E."/>
            <person name="Lucas S."/>
            <person name="Rokhsar D."/>
            <person name="Grigoriev I.V."/>
        </authorList>
    </citation>
    <scope>NUCLEOTIDE SEQUENCE [LARGE SCALE GENOMIC DNA]</scope>
</reference>
<comment type="similarity">
    <text evidence="1">Belongs to the WAPL family.</text>
</comment>
<dbReference type="Gramene" id="EFJ19504">
    <property type="protein sequence ID" value="EFJ19504"/>
    <property type="gene ID" value="SELMODRAFT_419261"/>
</dbReference>
<dbReference type="Pfam" id="PF07814">
    <property type="entry name" value="WAPL"/>
    <property type="match status" value="1"/>
</dbReference>
<dbReference type="eggNOG" id="KOG2152">
    <property type="taxonomic scope" value="Eukaryota"/>
</dbReference>
<feature type="domain" description="WAPL" evidence="3">
    <location>
        <begin position="98"/>
        <end position="355"/>
    </location>
</feature>
<evidence type="ECO:0000256" key="2">
    <source>
        <dbReference type="SAM" id="MobiDB-lite"/>
    </source>
</evidence>
<gene>
    <name evidence="4" type="ORF">SELMODRAFT_419261</name>
</gene>
<dbReference type="HOGENOM" id="CLU_015006_0_0_1"/>
<dbReference type="OMA" id="SEQDMIP"/>
<dbReference type="Gene3D" id="1.25.10.10">
    <property type="entry name" value="Leucine-rich Repeat Variant"/>
    <property type="match status" value="1"/>
</dbReference>
<feature type="compositionally biased region" description="Low complexity" evidence="2">
    <location>
        <begin position="18"/>
        <end position="31"/>
    </location>
</feature>
<dbReference type="EMBL" id="GL377606">
    <property type="protein sequence ID" value="EFJ19504.1"/>
    <property type="molecule type" value="Genomic_DNA"/>
</dbReference>
<dbReference type="InterPro" id="IPR011989">
    <property type="entry name" value="ARM-like"/>
</dbReference>
<dbReference type="InterPro" id="IPR012502">
    <property type="entry name" value="WAPL_dom"/>
</dbReference>